<gene>
    <name evidence="9" type="ORF">NK118_14915</name>
</gene>
<evidence type="ECO:0000256" key="3">
    <source>
        <dbReference type="ARBA" id="ARBA00022692"/>
    </source>
</evidence>
<name>A0ABT1ELG2_9FIRM</name>
<comment type="subcellular location">
    <subcellularLocation>
        <location evidence="1">Cell membrane</location>
        <topology evidence="1">Single-pass membrane protein</topology>
    </subcellularLocation>
</comment>
<sequence>MKSGIVFDLNNKKATIMVNGGEFISVPRDAQWEIGDVVQIERKHFGIKQLAVLAALVGIMLFGSASGYKLYYSQVALISIDVNPSIEFSLNRFDKVIGIKGYNEEGAQIVSDLQLKNKSYNEAIKILLQSEEMKAYVKKDSQVEVAVYAKKNTKDLKASVDAEVSKLLKGQIDSEVHCYEVGNELVSEAHASEMTPGKYKAYLDLKEYEPELQAEECQDLSVKEIRQRISAHHQEESGKGGNNNDSSGHQNGENGNGNGSGDHSGKGQQKQQKKGRGH</sequence>
<feature type="domain" description="RsgI N-terminal anti-sigma" evidence="8">
    <location>
        <begin position="2"/>
        <end position="49"/>
    </location>
</feature>
<evidence type="ECO:0000313" key="10">
    <source>
        <dbReference type="Proteomes" id="UP001523565"/>
    </source>
</evidence>
<feature type="transmembrane region" description="Helical" evidence="7">
    <location>
        <begin position="50"/>
        <end position="71"/>
    </location>
</feature>
<feature type="region of interest" description="Disordered" evidence="6">
    <location>
        <begin position="230"/>
        <end position="278"/>
    </location>
</feature>
<keyword evidence="2" id="KW-1003">Cell membrane</keyword>
<dbReference type="Pfam" id="PF12791">
    <property type="entry name" value="RsgI_N"/>
    <property type="match status" value="1"/>
</dbReference>
<evidence type="ECO:0000256" key="2">
    <source>
        <dbReference type="ARBA" id="ARBA00022475"/>
    </source>
</evidence>
<dbReference type="Proteomes" id="UP001523565">
    <property type="component" value="Unassembled WGS sequence"/>
</dbReference>
<dbReference type="RefSeq" id="WP_262070402.1">
    <property type="nucleotide sequence ID" value="NZ_JAMXOC010000045.1"/>
</dbReference>
<dbReference type="InterPro" id="IPR055431">
    <property type="entry name" value="RsgI_M"/>
</dbReference>
<keyword evidence="5 7" id="KW-0472">Membrane</keyword>
<evidence type="ECO:0000256" key="6">
    <source>
        <dbReference type="SAM" id="MobiDB-lite"/>
    </source>
</evidence>
<feature type="compositionally biased region" description="Low complexity" evidence="6">
    <location>
        <begin position="242"/>
        <end position="253"/>
    </location>
</feature>
<dbReference type="PROSITE" id="PS51849">
    <property type="entry name" value="RSGI_N"/>
    <property type="match status" value="1"/>
</dbReference>
<evidence type="ECO:0000256" key="1">
    <source>
        <dbReference type="ARBA" id="ARBA00004162"/>
    </source>
</evidence>
<evidence type="ECO:0000256" key="4">
    <source>
        <dbReference type="ARBA" id="ARBA00022989"/>
    </source>
</evidence>
<proteinExistence type="predicted"/>
<dbReference type="Pfam" id="PF23750">
    <property type="entry name" value="RsgI_M"/>
    <property type="match status" value="1"/>
</dbReference>
<organism evidence="9 10">
    <name type="scientific">Ohessyouella blattaphilus</name>
    <dbReference type="NCBI Taxonomy" id="2949333"/>
    <lineage>
        <taxon>Bacteria</taxon>
        <taxon>Bacillati</taxon>
        <taxon>Bacillota</taxon>
        <taxon>Clostridia</taxon>
        <taxon>Lachnospirales</taxon>
        <taxon>Lachnospiraceae</taxon>
        <taxon>Ohessyouella</taxon>
    </lineage>
</organism>
<dbReference type="InterPro" id="IPR024449">
    <property type="entry name" value="Anti-sigma_RsgI_N"/>
</dbReference>
<keyword evidence="4 7" id="KW-1133">Transmembrane helix</keyword>
<reference evidence="9 10" key="1">
    <citation type="journal article" date="2022" name="Genome Biol. Evol.">
        <title>Host diet, physiology and behaviors set the stage for Lachnospiraceae cladogenesis.</title>
        <authorList>
            <person name="Vera-Ponce De Leon A."/>
            <person name="Schneider M."/>
            <person name="Jahnes B.C."/>
            <person name="Sadowski V."/>
            <person name="Camuy-Velez L.A."/>
            <person name="Duan J."/>
            <person name="Sabree Z.L."/>
        </authorList>
    </citation>
    <scope>NUCLEOTIDE SEQUENCE [LARGE SCALE GENOMIC DNA]</scope>
    <source>
        <strain evidence="9 10">PAL227</strain>
    </source>
</reference>
<evidence type="ECO:0000256" key="5">
    <source>
        <dbReference type="ARBA" id="ARBA00023136"/>
    </source>
</evidence>
<dbReference type="EMBL" id="JAMZFV010000045">
    <property type="protein sequence ID" value="MCP1111543.1"/>
    <property type="molecule type" value="Genomic_DNA"/>
</dbReference>
<comment type="caution">
    <text evidence="9">The sequence shown here is derived from an EMBL/GenBank/DDBJ whole genome shotgun (WGS) entry which is preliminary data.</text>
</comment>
<keyword evidence="10" id="KW-1185">Reference proteome</keyword>
<evidence type="ECO:0000256" key="7">
    <source>
        <dbReference type="SAM" id="Phobius"/>
    </source>
</evidence>
<protein>
    <submittedName>
        <fullName evidence="9">Anti-sigma factor domain-containing protein</fullName>
    </submittedName>
</protein>
<accession>A0ABT1ELG2</accession>
<evidence type="ECO:0000259" key="8">
    <source>
        <dbReference type="PROSITE" id="PS51849"/>
    </source>
</evidence>
<keyword evidence="3 7" id="KW-0812">Transmembrane</keyword>
<evidence type="ECO:0000313" key="9">
    <source>
        <dbReference type="EMBL" id="MCP1111543.1"/>
    </source>
</evidence>